<evidence type="ECO:0000256" key="1">
    <source>
        <dbReference type="ARBA" id="ARBA00007227"/>
    </source>
</evidence>
<keyword evidence="2" id="KW-0805">Transcription regulation</keyword>
<dbReference type="PROSITE" id="PS50943">
    <property type="entry name" value="HTH_CROC1"/>
    <property type="match status" value="1"/>
</dbReference>
<dbReference type="Pfam" id="PF06114">
    <property type="entry name" value="Peptidase_M78"/>
    <property type="match status" value="1"/>
</dbReference>
<dbReference type="RefSeq" id="WP_048885585.1">
    <property type="nucleotide sequence ID" value="NZ_CP011310.1"/>
</dbReference>
<dbReference type="InterPro" id="IPR010982">
    <property type="entry name" value="Lambda_DNA-bd_dom_sf"/>
</dbReference>
<dbReference type="EMBL" id="CP011310">
    <property type="protein sequence ID" value="AKQ42066.1"/>
    <property type="molecule type" value="Genomic_DNA"/>
</dbReference>
<dbReference type="InterPro" id="IPR050807">
    <property type="entry name" value="TransReg_Diox_bact_type"/>
</dbReference>
<dbReference type="PATRIC" id="fig|1648404.4.peg.1787"/>
<reference evidence="7" key="2">
    <citation type="submission" date="2015-04" db="EMBL/GenBank/DDBJ databases">
        <title>The complete genome sequence of Erythrobacter sp. s21-N3.</title>
        <authorList>
            <person name="Zhuang L."/>
            <person name="Liu Y."/>
            <person name="Shao Z."/>
        </authorList>
    </citation>
    <scope>NUCLEOTIDE SEQUENCE [LARGE SCALE GENOMIC DNA]</scope>
    <source>
        <strain evidence="7">s21-N3</strain>
    </source>
</reference>
<evidence type="ECO:0000313" key="6">
    <source>
        <dbReference type="EMBL" id="AKQ42066.1"/>
    </source>
</evidence>
<accession>A0A0H4VGU3</accession>
<gene>
    <name evidence="6" type="ORF">CP97_08595</name>
</gene>
<dbReference type="SMART" id="SM00530">
    <property type="entry name" value="HTH_XRE"/>
    <property type="match status" value="1"/>
</dbReference>
<dbReference type="Pfam" id="PF09856">
    <property type="entry name" value="ScfRs"/>
    <property type="match status" value="1"/>
</dbReference>
<evidence type="ECO:0000313" key="7">
    <source>
        <dbReference type="Proteomes" id="UP000059113"/>
    </source>
</evidence>
<dbReference type="GO" id="GO:0005829">
    <property type="term" value="C:cytosol"/>
    <property type="evidence" value="ECO:0007669"/>
    <property type="project" value="TreeGrafter"/>
</dbReference>
<dbReference type="InterPro" id="IPR001387">
    <property type="entry name" value="Cro/C1-type_HTH"/>
</dbReference>
<proteinExistence type="inferred from homology"/>
<dbReference type="PANTHER" id="PTHR46797">
    <property type="entry name" value="HTH-TYPE TRANSCRIPTIONAL REGULATOR"/>
    <property type="match status" value="1"/>
</dbReference>
<dbReference type="CDD" id="cd00093">
    <property type="entry name" value="HTH_XRE"/>
    <property type="match status" value="1"/>
</dbReference>
<keyword evidence="3" id="KW-0238">DNA-binding</keyword>
<name>A0A0H4VGU3_9SPHN</name>
<organism evidence="6 7">
    <name type="scientific">Aurantiacibacter atlanticus</name>
    <dbReference type="NCBI Taxonomy" id="1648404"/>
    <lineage>
        <taxon>Bacteria</taxon>
        <taxon>Pseudomonadati</taxon>
        <taxon>Pseudomonadota</taxon>
        <taxon>Alphaproteobacteria</taxon>
        <taxon>Sphingomonadales</taxon>
        <taxon>Erythrobacteraceae</taxon>
        <taxon>Aurantiacibacter</taxon>
    </lineage>
</organism>
<dbReference type="KEGG" id="ery:CP97_08595"/>
<dbReference type="STRING" id="1648404.CP97_08595"/>
<dbReference type="AlphaFoldDB" id="A0A0H4VGU3"/>
<reference evidence="6 7" key="1">
    <citation type="journal article" date="2015" name="Int. J. Syst. Evol. Microbiol.">
        <title>Erythrobacter atlanticus sp. nov., a bacterium from ocean sediment able to degrade polycyclic aromatic hydrocarbons.</title>
        <authorList>
            <person name="Zhuang L."/>
            <person name="Liu Y."/>
            <person name="Wang L."/>
            <person name="Wang W."/>
            <person name="Shao Z."/>
        </authorList>
    </citation>
    <scope>NUCLEOTIDE SEQUENCE [LARGE SCALE GENOMIC DNA]</scope>
    <source>
        <strain evidence="7">s21-N3</strain>
    </source>
</reference>
<dbReference type="SUPFAM" id="SSF47413">
    <property type="entry name" value="lambda repressor-like DNA-binding domains"/>
    <property type="match status" value="1"/>
</dbReference>
<dbReference type="InterPro" id="IPR026281">
    <property type="entry name" value="HTH_RamB"/>
</dbReference>
<keyword evidence="4" id="KW-0804">Transcription</keyword>
<evidence type="ECO:0000256" key="3">
    <source>
        <dbReference type="ARBA" id="ARBA00023125"/>
    </source>
</evidence>
<keyword evidence="7" id="KW-1185">Reference proteome</keyword>
<feature type="domain" description="HTH cro/C1-type" evidence="5">
    <location>
        <begin position="12"/>
        <end position="66"/>
    </location>
</feature>
<protein>
    <submittedName>
        <fullName evidence="6">Putative Xre family transcriptional regulator</fullName>
    </submittedName>
</protein>
<evidence type="ECO:0000256" key="4">
    <source>
        <dbReference type="ARBA" id="ARBA00023163"/>
    </source>
</evidence>
<dbReference type="PANTHER" id="PTHR46797:SF23">
    <property type="entry name" value="HTH-TYPE TRANSCRIPTIONAL REGULATOR SUTR"/>
    <property type="match status" value="1"/>
</dbReference>
<dbReference type="GO" id="GO:0003677">
    <property type="term" value="F:DNA binding"/>
    <property type="evidence" value="ECO:0007669"/>
    <property type="project" value="UniProtKB-KW"/>
</dbReference>
<dbReference type="PIRSF" id="PIRSF019251">
    <property type="entry name" value="Rv0465c"/>
    <property type="match status" value="1"/>
</dbReference>
<dbReference type="InterPro" id="IPR018653">
    <property type="entry name" value="ScfR_C"/>
</dbReference>
<sequence>MAGKTLYLGPRLKKLRRDLGLTQAIMAADLEISASYIALMERNQRPVTAEMLIKLATTYRVDVGELADVNADQTVARLQGVLRDPVFSDIAIEPLDIEDIATSYPGVAEALLRLHTAFGEEQLALAERREGDGAHGDPGPTGSAGGDAIGEARAFLAARRNCFSELDDSAAALAGSLNSFETMRVYLAENHELDLRLSDDGLLRSALRWHDYHRRRVYVAERLDDGGRRFQAALQIAILEQGKVIADISSEGRVAGEDGKRLVQRALQSYWAAALLMPYRAFARAAADLRYDIEALCSRFSVSFQQAAHRLTTLQRPGEEGVPFFFLRVDRAGNVSKRLDGAGFPFARHGGACPLWNVHRAFERPDEVNAQMIELPDGERYVSIARTVRGGGGAFGAPSVMRSVAIACAAVHRDKLIYGTVLADAKPTPIGVACRMCHRPRCIARSAPPIGREIVPARFRESGMPFDFSMD</sequence>
<dbReference type="InterPro" id="IPR010359">
    <property type="entry name" value="IrrE_HExxH"/>
</dbReference>
<dbReference type="Proteomes" id="UP000059113">
    <property type="component" value="Chromosome"/>
</dbReference>
<dbReference type="Pfam" id="PF01381">
    <property type="entry name" value="HTH_3"/>
    <property type="match status" value="1"/>
</dbReference>
<evidence type="ECO:0000256" key="2">
    <source>
        <dbReference type="ARBA" id="ARBA00023015"/>
    </source>
</evidence>
<evidence type="ECO:0000259" key="5">
    <source>
        <dbReference type="PROSITE" id="PS50943"/>
    </source>
</evidence>
<dbReference type="Gene3D" id="1.10.260.40">
    <property type="entry name" value="lambda repressor-like DNA-binding domains"/>
    <property type="match status" value="1"/>
</dbReference>
<dbReference type="GO" id="GO:0003700">
    <property type="term" value="F:DNA-binding transcription factor activity"/>
    <property type="evidence" value="ECO:0007669"/>
    <property type="project" value="TreeGrafter"/>
</dbReference>
<dbReference type="OrthoDB" id="1123084at2"/>
<comment type="similarity">
    <text evidence="1">Belongs to the short-chain fatty acyl-CoA assimilation regulator (ScfR) family.</text>
</comment>